<organism evidence="4 5">
    <name type="scientific">Moorena bouillonii PNG</name>
    <dbReference type="NCBI Taxonomy" id="568701"/>
    <lineage>
        <taxon>Bacteria</taxon>
        <taxon>Bacillati</taxon>
        <taxon>Cyanobacteriota</taxon>
        <taxon>Cyanophyceae</taxon>
        <taxon>Coleofasciculales</taxon>
        <taxon>Coleofasciculaceae</taxon>
        <taxon>Moorena</taxon>
    </lineage>
</organism>
<dbReference type="InterPro" id="IPR025194">
    <property type="entry name" value="RodZ-like_C"/>
</dbReference>
<dbReference type="Pfam" id="PF13464">
    <property type="entry name" value="RodZ_C"/>
    <property type="match status" value="1"/>
</dbReference>
<dbReference type="RefSeq" id="WP_075898488.1">
    <property type="nucleotide sequence ID" value="NZ_MKZS01000001.1"/>
</dbReference>
<keyword evidence="5" id="KW-1185">Reference proteome</keyword>
<evidence type="ECO:0000313" key="5">
    <source>
        <dbReference type="Proteomes" id="UP000186657"/>
    </source>
</evidence>
<feature type="compositionally biased region" description="Low complexity" evidence="1">
    <location>
        <begin position="92"/>
        <end position="106"/>
    </location>
</feature>
<evidence type="ECO:0000259" key="3">
    <source>
        <dbReference type="Pfam" id="PF13464"/>
    </source>
</evidence>
<dbReference type="PANTHER" id="PTHR34475">
    <property type="match status" value="1"/>
</dbReference>
<accession>A0A1U7N012</accession>
<dbReference type="Gene3D" id="1.10.260.40">
    <property type="entry name" value="lambda repressor-like DNA-binding domains"/>
    <property type="match status" value="1"/>
</dbReference>
<evidence type="ECO:0000256" key="2">
    <source>
        <dbReference type="SAM" id="Phobius"/>
    </source>
</evidence>
<sequence length="308" mass="33977">MSHLSLEQEEQLQKIGTYLSQLRQEKSIPIEEVANKTFIRLHILQALEAGQSEGLPEPVYIQGFIRRYAEFLSLDGPGIAKTFPVNSGLSLNTENTENTEETNNTKNTEESQPGALVLYSNTPSQEKSQTLTSAQQIPRILAKSKTVKTVAKSVQPYYGYIIIVSLVSVAGGLIYLLNTVFTYITNRQIENSSVVQEQQTPDKPEQPAPAPKPEPLPPPKPKPSPSNPLIKVRLSITEQTWVRVVVDGKIALEDTLPKGYQKTWIAKQKLTVRSGNAGGVLYTVDQQQPKSLGKRGAVVQRSFSLAAQ</sequence>
<dbReference type="GO" id="GO:0003677">
    <property type="term" value="F:DNA binding"/>
    <property type="evidence" value="ECO:0007669"/>
    <property type="project" value="InterPro"/>
</dbReference>
<feature type="domain" description="Cytoskeleton protein RodZ-like C-terminal" evidence="3">
    <location>
        <begin position="233"/>
        <end position="301"/>
    </location>
</feature>
<dbReference type="Pfam" id="PF13413">
    <property type="entry name" value="HTH_25"/>
    <property type="match status" value="1"/>
</dbReference>
<gene>
    <name evidence="4" type="ORF">BJP37_09725</name>
</gene>
<evidence type="ECO:0000256" key="1">
    <source>
        <dbReference type="SAM" id="MobiDB-lite"/>
    </source>
</evidence>
<dbReference type="AlphaFoldDB" id="A0A1U7N012"/>
<feature type="compositionally biased region" description="Pro residues" evidence="1">
    <location>
        <begin position="206"/>
        <end position="226"/>
    </location>
</feature>
<feature type="region of interest" description="Disordered" evidence="1">
    <location>
        <begin position="91"/>
        <end position="111"/>
    </location>
</feature>
<reference evidence="4 5" key="1">
    <citation type="submission" date="2016-10" db="EMBL/GenBank/DDBJ databases">
        <title>Comparative genomics uncovers the prolific and rare metabolic potential of the cyanobacterial genus Moorea.</title>
        <authorList>
            <person name="Leao T."/>
            <person name="Castelao G."/>
            <person name="Korobeynikov A."/>
            <person name="Monroe E.A."/>
            <person name="Podell S."/>
            <person name="Glukhov E."/>
            <person name="Allen E."/>
            <person name="Gerwick W.H."/>
            <person name="Gerwick L."/>
        </authorList>
    </citation>
    <scope>NUCLEOTIDE SEQUENCE [LARGE SCALE GENOMIC DNA]</scope>
    <source>
        <strain evidence="4 5">PNG5-198</strain>
    </source>
</reference>
<dbReference type="PANTHER" id="PTHR34475:SF1">
    <property type="entry name" value="CYTOSKELETON PROTEIN RODZ"/>
    <property type="match status" value="1"/>
</dbReference>
<proteinExistence type="predicted"/>
<dbReference type="InterPro" id="IPR050400">
    <property type="entry name" value="Bact_Cytoskel_RodZ"/>
</dbReference>
<feature type="region of interest" description="Disordered" evidence="1">
    <location>
        <begin position="193"/>
        <end position="228"/>
    </location>
</feature>
<name>A0A1U7N012_9CYAN</name>
<dbReference type="InterPro" id="IPR010982">
    <property type="entry name" value="Lambda_DNA-bd_dom_sf"/>
</dbReference>
<dbReference type="Proteomes" id="UP000186657">
    <property type="component" value="Unassembled WGS sequence"/>
</dbReference>
<evidence type="ECO:0000313" key="4">
    <source>
        <dbReference type="EMBL" id="OLT59279.1"/>
    </source>
</evidence>
<protein>
    <recommendedName>
        <fullName evidence="3">Cytoskeleton protein RodZ-like C-terminal domain-containing protein</fullName>
    </recommendedName>
</protein>
<keyword evidence="2" id="KW-0812">Transmembrane</keyword>
<keyword evidence="2" id="KW-1133">Transmembrane helix</keyword>
<comment type="caution">
    <text evidence="4">The sequence shown here is derived from an EMBL/GenBank/DDBJ whole genome shotgun (WGS) entry which is preliminary data.</text>
</comment>
<feature type="transmembrane region" description="Helical" evidence="2">
    <location>
        <begin position="157"/>
        <end position="177"/>
    </location>
</feature>
<keyword evidence="2" id="KW-0472">Membrane</keyword>
<dbReference type="EMBL" id="MKZS01000001">
    <property type="protein sequence ID" value="OLT59279.1"/>
    <property type="molecule type" value="Genomic_DNA"/>
</dbReference>